<dbReference type="Proteomes" id="UP000237983">
    <property type="component" value="Unassembled WGS sequence"/>
</dbReference>
<dbReference type="EMBL" id="PVTL01000005">
    <property type="protein sequence ID" value="PRY68109.1"/>
    <property type="molecule type" value="Genomic_DNA"/>
</dbReference>
<sequence length="2026" mass="207014">MAVWPRLRIGRGGDQRGGRRRGARSGLSSAIRPGPLRATAVTVALTLLVGGAVVAHGFEVEQTPVNDSSIWAVQGGESGRYARVNTDLGELDTVKTVLRAPSALVQSAGQALLFAQNNERVVSLDPALPIDYGEDAAEYGSTPIGTRTVVSSGDTIGYLTSTGSVFVARLDGGVDASPVALDPYAEDEVAEGESRRVYTADAIAVAVGGDVLSWSTETQTVLRFSSQTGAQTDEYPVADGPTEPGSQLSVVGDTWVMVDVTGESVWIDGQREPVAADVSDVFALQRPSEDADVVYLADDAGLVSFALNDGVRTRILGDPETMLGTPAAPTPFAGAMFAAWTPRTGTAGTLWSDSDGESSLDYGGAALTTDPSPVFQSNGTRMIVNESASGWVWTAPDGILVPSSQNWGIANAEAPRATSQVTDVAEVVDPKPPVAEADSFGVRAGELVLLPALLNDHDPNDNVLSVIPSSVSGLPEAFGTTSVTEQWGTIAVRVAESARGSATFTYAISDGTQDDGLNSALATVTLTVFGDEVNNAPVWCGVEGCLREWPTPEVQPGGAVTVSVLGGWVDPEGDPIFVQSVTNGSGVGSASATPSGTVVFQHPNAAELESAALPLTVRVSDVFGAVAEKALAIAVTPTPALTAEPFGLVTAVGERVTVDPAAHVSNPAGAFSVTSATLPGGTEGQTVNVNSGGSTFDFVATRPGTYSVSYTIADTLSEVVSLVRITVVEAADAALTTSPVTVFVRPKTDTSVDVFTAVANPASHVLLLSDAVPDAVDGAALDVDVVGQNLLRVRGNTANEQPGLVGVVHYTVSDGNDDPLYTVSGEATVYLLPASVPQRPIAINDAIVVRAGAQVDIPVLANDVGPDGNVVVLNPESITSPAGTGLAFAAGSTLRYLAPMEAGPVELGYSVYIAGSPELVANASVSVEVVADGENRAPLPRILTGRVLSGQAISVPFASFGVDPDGDDVILADIITQPATGTASLSETGDAIVYTSVAGFRGAVEFEYSVQDSRGERGTSLVRIGVLDQQSDPSPITFSDYVEVQVGSSNQVVVHPTANDVEPTGAALSLTSVTPDATKDTAEYSALATQISTVEENRVTLTSSDEAGVFTFAYTVTNPSGDTGIGLIVMKVVRESVPDFPVVSDTILSLEDRALFADGIDVVTGKVSWASGDVGKLTLSLWGDPVGIEVSGWKIRGQVPDEGMILPFELSGETFQGAPVVTYGFLRIPAREAIVLTLKRGTPPQVVAEDAAVQFDMSQLVSMPEGEQLEVDATGVRTSGTRAAATCAVASGTLISYTAGAGAPWADSCTVPVRLAGQEGFTQLVVAIVVEPAEAQPELRPASLTISPAGEPITWDLSQMVQWQGDESGADLVFAAEYAGDQFVVSQNGSLLTLSALDTASPGRENAVTVSLTSHPDVAAGVLSLKVGPAPSTLPRGGTVAQTCSQAAGSSCLITVIGTPNEVNLYTSTPLVVVSVAAASNCAGVSFAVVDSSTVQASWSAASPGGTCQASFVVQDAQSKQSAGDRNGSVTVDLQGYPQPPSSLAQVSYDDGSVTLKASAGAASYPAISGFAVYSGSARVATCGTDGSCTAINGLTNGDKRTYEVKSVNAEGESRAGVSTVAWSYDAPGIDSVTAIPVYEAGVTSTTAGVVEVTIVSQDRDTAGYDISGSGTVPKAPGSTTTTRLQLEPGDRTIAVNPVSRFERPAGNGPVGSSASTNVTVAAAPSITVGGGTAAATINSITAPEASGNGNFSPRPVSYLYIAYDKLATQPRCAATPDGSLQSVVGAITSSTRVITGVTGDTQYNLTICVSNGFGVAQADAGTTFTWSNPAPPTASTYTISDGSVTGKYAIDLPEFVPPRKTTVKMTEVPESGAVGDLSVAYCSSVLDTVCTTSTPIKPATPGRAHQMSVDRIAITECAAAAKLSVQIIGDGTETAGGVVDAIESLTVNSSGVPTWEWTEGPTVPTTATSVRNVKIVWTAESAKGLEPYKTTTLAANPCTPVPAPAPEPTTPPSSPAPAPAPAPAG</sequence>
<name>A0A2T0VD55_9MICO</name>
<evidence type="ECO:0000256" key="1">
    <source>
        <dbReference type="SAM" id="MobiDB-lite"/>
    </source>
</evidence>
<dbReference type="Gene3D" id="2.60.40.10">
    <property type="entry name" value="Immunoglobulins"/>
    <property type="match status" value="1"/>
</dbReference>
<gene>
    <name evidence="2" type="ORF">B0I08_105274</name>
</gene>
<feature type="compositionally biased region" description="Pro residues" evidence="1">
    <location>
        <begin position="2000"/>
        <end position="2026"/>
    </location>
</feature>
<protein>
    <recommendedName>
        <fullName evidence="4">Fibronectin type III domain protein</fullName>
    </recommendedName>
</protein>
<dbReference type="GO" id="GO:0005975">
    <property type="term" value="P:carbohydrate metabolic process"/>
    <property type="evidence" value="ECO:0007669"/>
    <property type="project" value="UniProtKB-ARBA"/>
</dbReference>
<reference evidence="2 3" key="1">
    <citation type="submission" date="2018-03" db="EMBL/GenBank/DDBJ databases">
        <title>Genomic Encyclopedia of Type Strains, Phase III (KMG-III): the genomes of soil and plant-associated and newly described type strains.</title>
        <authorList>
            <person name="Whitman W."/>
        </authorList>
    </citation>
    <scope>NUCLEOTIDE SEQUENCE [LARGE SCALE GENOMIC DNA]</scope>
    <source>
        <strain evidence="2 3">CGMCC 1.12484</strain>
    </source>
</reference>
<proteinExistence type="predicted"/>
<evidence type="ECO:0000313" key="2">
    <source>
        <dbReference type="EMBL" id="PRY68109.1"/>
    </source>
</evidence>
<evidence type="ECO:0000313" key="3">
    <source>
        <dbReference type="Proteomes" id="UP000237983"/>
    </source>
</evidence>
<organism evidence="2 3">
    <name type="scientific">Glaciihabitans tibetensis</name>
    <dbReference type="NCBI Taxonomy" id="1266600"/>
    <lineage>
        <taxon>Bacteria</taxon>
        <taxon>Bacillati</taxon>
        <taxon>Actinomycetota</taxon>
        <taxon>Actinomycetes</taxon>
        <taxon>Micrococcales</taxon>
        <taxon>Microbacteriaceae</taxon>
        <taxon>Glaciihabitans</taxon>
    </lineage>
</organism>
<keyword evidence="3" id="KW-1185">Reference proteome</keyword>
<dbReference type="Pfam" id="PF17963">
    <property type="entry name" value="Big_9"/>
    <property type="match status" value="3"/>
</dbReference>
<comment type="caution">
    <text evidence="2">The sequence shown here is derived from an EMBL/GenBank/DDBJ whole genome shotgun (WGS) entry which is preliminary data.</text>
</comment>
<dbReference type="RefSeq" id="WP_106212813.1">
    <property type="nucleotide sequence ID" value="NZ_PVTL01000005.1"/>
</dbReference>
<evidence type="ECO:0008006" key="4">
    <source>
        <dbReference type="Google" id="ProtNLM"/>
    </source>
</evidence>
<accession>A0A2T0VD55</accession>
<feature type="region of interest" description="Disordered" evidence="1">
    <location>
        <begin position="1997"/>
        <end position="2026"/>
    </location>
</feature>
<dbReference type="InterPro" id="IPR013783">
    <property type="entry name" value="Ig-like_fold"/>
</dbReference>
<dbReference type="OrthoDB" id="5241356at2"/>
<dbReference type="Gene3D" id="2.60.40.3440">
    <property type="match status" value="1"/>
</dbReference>
<feature type="region of interest" description="Disordered" evidence="1">
    <location>
        <begin position="9"/>
        <end position="29"/>
    </location>
</feature>